<dbReference type="AlphaFoldDB" id="A0AAV1ZRZ6"/>
<evidence type="ECO:0000313" key="2">
    <source>
        <dbReference type="Proteomes" id="UP001497382"/>
    </source>
</evidence>
<evidence type="ECO:0000313" key="1">
    <source>
        <dbReference type="EMBL" id="CAL1274633.1"/>
    </source>
</evidence>
<protein>
    <submittedName>
        <fullName evidence="1">Uncharacterized protein</fullName>
    </submittedName>
</protein>
<organism evidence="1 2">
    <name type="scientific">Larinioides sclopetarius</name>
    <dbReference type="NCBI Taxonomy" id="280406"/>
    <lineage>
        <taxon>Eukaryota</taxon>
        <taxon>Metazoa</taxon>
        <taxon>Ecdysozoa</taxon>
        <taxon>Arthropoda</taxon>
        <taxon>Chelicerata</taxon>
        <taxon>Arachnida</taxon>
        <taxon>Araneae</taxon>
        <taxon>Araneomorphae</taxon>
        <taxon>Entelegynae</taxon>
        <taxon>Araneoidea</taxon>
        <taxon>Araneidae</taxon>
        <taxon>Larinioides</taxon>
    </lineage>
</organism>
<dbReference type="Proteomes" id="UP001497382">
    <property type="component" value="Unassembled WGS sequence"/>
</dbReference>
<dbReference type="EMBL" id="CAXIEN010000078">
    <property type="protein sequence ID" value="CAL1274633.1"/>
    <property type="molecule type" value="Genomic_DNA"/>
</dbReference>
<comment type="caution">
    <text evidence="1">The sequence shown here is derived from an EMBL/GenBank/DDBJ whole genome shotgun (WGS) entry which is preliminary data.</text>
</comment>
<sequence>MAEERSLMDDMRDDGYRFAHDLISEVIKRRGIDVPYVNFPNPKNFLFTSAHKRLIQDFLAENGEHIENLVMDYAKRSKDPDYKYSDFNYFENRFKVITEFKPEPYTEEGFVKLCAAIAQVGACNYIRNKKCDALIHAMDDVHKFVKKVLSRGTLKDSSLADDQV</sequence>
<gene>
    <name evidence="1" type="ORF">LARSCL_LOCUS7572</name>
</gene>
<reference evidence="1 2" key="1">
    <citation type="submission" date="2024-04" db="EMBL/GenBank/DDBJ databases">
        <authorList>
            <person name="Rising A."/>
            <person name="Reimegard J."/>
            <person name="Sonavane S."/>
            <person name="Akerstrom W."/>
            <person name="Nylinder S."/>
            <person name="Hedman E."/>
            <person name="Kallberg Y."/>
        </authorList>
    </citation>
    <scope>NUCLEOTIDE SEQUENCE [LARGE SCALE GENOMIC DNA]</scope>
</reference>
<keyword evidence="2" id="KW-1185">Reference proteome</keyword>
<accession>A0AAV1ZRZ6</accession>
<proteinExistence type="predicted"/>
<name>A0AAV1ZRZ6_9ARAC</name>